<feature type="binding site" evidence="12 13">
    <location>
        <position position="112"/>
    </location>
    <ligand>
        <name>ATP</name>
        <dbReference type="ChEBI" id="CHEBI:30616"/>
    </ligand>
</feature>
<dbReference type="RefSeq" id="WP_181339150.1">
    <property type="nucleotide sequence ID" value="NZ_JAAKDE010000007.1"/>
</dbReference>
<evidence type="ECO:0000313" key="18">
    <source>
        <dbReference type="Proteomes" id="UP000657177"/>
    </source>
</evidence>
<comment type="caution">
    <text evidence="17">The sequence shown here is derived from an EMBL/GenBank/DDBJ whole genome shotgun (WGS) entry which is preliminary data.</text>
</comment>
<keyword evidence="10 12" id="KW-0460">Magnesium</keyword>
<dbReference type="Gene3D" id="3.30.70.141">
    <property type="entry name" value="Nucleoside diphosphate kinase-like domain"/>
    <property type="match status" value="1"/>
</dbReference>
<keyword evidence="11 12" id="KW-0546">Nucleotide metabolism</keyword>
<evidence type="ECO:0000256" key="14">
    <source>
        <dbReference type="RuleBase" id="RU004011"/>
    </source>
</evidence>
<dbReference type="FunFam" id="3.30.70.141:FF:000003">
    <property type="entry name" value="Nucleoside diphosphate kinase"/>
    <property type="match status" value="1"/>
</dbReference>
<organism evidence="17 18">
    <name type="scientific">Capillibacterium thermochitinicola</name>
    <dbReference type="NCBI Taxonomy" id="2699427"/>
    <lineage>
        <taxon>Bacteria</taxon>
        <taxon>Bacillati</taxon>
        <taxon>Bacillota</taxon>
        <taxon>Capillibacterium</taxon>
    </lineage>
</organism>
<keyword evidence="8 12" id="KW-0418">Kinase</keyword>
<evidence type="ECO:0000259" key="16">
    <source>
        <dbReference type="SMART" id="SM00562"/>
    </source>
</evidence>
<evidence type="ECO:0000256" key="3">
    <source>
        <dbReference type="ARBA" id="ARBA00012966"/>
    </source>
</evidence>
<feature type="active site" description="Pros-phosphohistidine intermediate" evidence="12 13">
    <location>
        <position position="115"/>
    </location>
</feature>
<dbReference type="EMBL" id="JAAKDE010000007">
    <property type="protein sequence ID" value="MBA2132695.1"/>
    <property type="molecule type" value="Genomic_DNA"/>
</dbReference>
<dbReference type="Proteomes" id="UP000657177">
    <property type="component" value="Unassembled WGS sequence"/>
</dbReference>
<evidence type="ECO:0000256" key="2">
    <source>
        <dbReference type="ARBA" id="ARBA00008142"/>
    </source>
</evidence>
<feature type="domain" description="Nucleoside diphosphate kinase-like" evidence="16">
    <location>
        <begin position="1"/>
        <end position="136"/>
    </location>
</feature>
<dbReference type="InterPro" id="IPR036850">
    <property type="entry name" value="NDK-like_dom_sf"/>
</dbReference>
<dbReference type="GO" id="GO:0005737">
    <property type="term" value="C:cytoplasm"/>
    <property type="evidence" value="ECO:0007669"/>
    <property type="project" value="UniProtKB-SubCell"/>
</dbReference>
<dbReference type="NCBIfam" id="NF001908">
    <property type="entry name" value="PRK00668.1"/>
    <property type="match status" value="1"/>
</dbReference>
<accession>A0A8J6LHZ2</accession>
<dbReference type="PROSITE" id="PS51374">
    <property type="entry name" value="NDPK_LIKE"/>
    <property type="match status" value="1"/>
</dbReference>
<dbReference type="GO" id="GO:0005524">
    <property type="term" value="F:ATP binding"/>
    <property type="evidence" value="ECO:0007669"/>
    <property type="project" value="UniProtKB-UniRule"/>
</dbReference>
<feature type="binding site" evidence="12 13">
    <location>
        <position position="57"/>
    </location>
    <ligand>
        <name>ATP</name>
        <dbReference type="ChEBI" id="CHEBI:30616"/>
    </ligand>
</feature>
<evidence type="ECO:0000313" key="17">
    <source>
        <dbReference type="EMBL" id="MBA2132695.1"/>
    </source>
</evidence>
<reference evidence="17" key="1">
    <citation type="submission" date="2020-06" db="EMBL/GenBank/DDBJ databases">
        <title>Novel chitinolytic bacterium.</title>
        <authorList>
            <person name="Ungkulpasvich U."/>
            <person name="Kosugi A."/>
            <person name="Uke A."/>
        </authorList>
    </citation>
    <scope>NUCLEOTIDE SEQUENCE</scope>
    <source>
        <strain evidence="17">UUS1-1</strain>
    </source>
</reference>
<comment type="catalytic activity">
    <reaction evidence="12">
        <text>a ribonucleoside 5'-diphosphate + ATP = a ribonucleoside 5'-triphosphate + ADP</text>
        <dbReference type="Rhea" id="RHEA:18113"/>
        <dbReference type="ChEBI" id="CHEBI:30616"/>
        <dbReference type="ChEBI" id="CHEBI:57930"/>
        <dbReference type="ChEBI" id="CHEBI:61557"/>
        <dbReference type="ChEBI" id="CHEBI:456216"/>
        <dbReference type="EC" id="2.7.4.6"/>
    </reaction>
</comment>
<comment type="similarity">
    <text evidence="2 12 13 14">Belongs to the NDK family.</text>
</comment>
<comment type="catalytic activity">
    <reaction evidence="12 15">
        <text>a 2'-deoxyribonucleoside 5'-diphosphate + ATP = a 2'-deoxyribonucleoside 5'-triphosphate + ADP</text>
        <dbReference type="Rhea" id="RHEA:44640"/>
        <dbReference type="ChEBI" id="CHEBI:30616"/>
        <dbReference type="ChEBI" id="CHEBI:61560"/>
        <dbReference type="ChEBI" id="CHEBI:73316"/>
        <dbReference type="ChEBI" id="CHEBI:456216"/>
        <dbReference type="EC" id="2.7.4.6"/>
    </reaction>
</comment>
<dbReference type="PROSITE" id="PS00469">
    <property type="entry name" value="NDPK"/>
    <property type="match status" value="1"/>
</dbReference>
<evidence type="ECO:0000256" key="11">
    <source>
        <dbReference type="ARBA" id="ARBA00023080"/>
    </source>
</evidence>
<evidence type="ECO:0000256" key="12">
    <source>
        <dbReference type="HAMAP-Rule" id="MF_00451"/>
    </source>
</evidence>
<keyword evidence="12" id="KW-0597">Phosphoprotein</keyword>
<dbReference type="SUPFAM" id="SSF54919">
    <property type="entry name" value="Nucleoside diphosphate kinase, NDK"/>
    <property type="match status" value="1"/>
</dbReference>
<evidence type="ECO:0000256" key="15">
    <source>
        <dbReference type="RuleBase" id="RU004013"/>
    </source>
</evidence>
<feature type="binding site" evidence="12 13">
    <location>
        <position position="9"/>
    </location>
    <ligand>
        <name>ATP</name>
        <dbReference type="ChEBI" id="CHEBI:30616"/>
    </ligand>
</feature>
<dbReference type="EC" id="2.7.4.6" evidence="3 12"/>
<dbReference type="GO" id="GO:0004550">
    <property type="term" value="F:nucleoside diphosphate kinase activity"/>
    <property type="evidence" value="ECO:0007669"/>
    <property type="project" value="UniProtKB-UniRule"/>
</dbReference>
<dbReference type="GO" id="GO:0006183">
    <property type="term" value="P:GTP biosynthetic process"/>
    <property type="evidence" value="ECO:0007669"/>
    <property type="project" value="UniProtKB-UniRule"/>
</dbReference>
<gene>
    <name evidence="12 17" type="primary">ndk</name>
    <name evidence="17" type="ORF">G5B42_03950</name>
</gene>
<evidence type="ECO:0000256" key="6">
    <source>
        <dbReference type="ARBA" id="ARBA00022723"/>
    </source>
</evidence>
<feature type="binding site" evidence="12 13">
    <location>
        <position position="85"/>
    </location>
    <ligand>
        <name>ATP</name>
        <dbReference type="ChEBI" id="CHEBI:30616"/>
    </ligand>
</feature>
<dbReference type="PANTHER" id="PTHR11349">
    <property type="entry name" value="NUCLEOSIDE DIPHOSPHATE KINASE"/>
    <property type="match status" value="1"/>
</dbReference>
<dbReference type="GO" id="GO:0046872">
    <property type="term" value="F:metal ion binding"/>
    <property type="evidence" value="ECO:0007669"/>
    <property type="project" value="UniProtKB-KW"/>
</dbReference>
<name>A0A8J6LHZ2_9FIRM</name>
<keyword evidence="12" id="KW-0963">Cytoplasm</keyword>
<evidence type="ECO:0000256" key="9">
    <source>
        <dbReference type="ARBA" id="ARBA00022840"/>
    </source>
</evidence>
<comment type="function">
    <text evidence="12">Major role in the synthesis of nucleoside triphosphates other than ATP. The ATP gamma phosphate is transferred to the NDP beta phosphate via a ping-pong mechanism, using a phosphorylated active-site intermediate.</text>
</comment>
<evidence type="ECO:0000256" key="10">
    <source>
        <dbReference type="ARBA" id="ARBA00022842"/>
    </source>
</evidence>
<comment type="cofactor">
    <cofactor evidence="1 12">
        <name>Mg(2+)</name>
        <dbReference type="ChEBI" id="CHEBI:18420"/>
    </cofactor>
</comment>
<dbReference type="HAMAP" id="MF_00451">
    <property type="entry name" value="NDP_kinase"/>
    <property type="match status" value="1"/>
</dbReference>
<dbReference type="InterPro" id="IPR001564">
    <property type="entry name" value="Nucleoside_diP_kinase"/>
</dbReference>
<dbReference type="GO" id="GO:0006228">
    <property type="term" value="P:UTP biosynthetic process"/>
    <property type="evidence" value="ECO:0007669"/>
    <property type="project" value="UniProtKB-UniRule"/>
</dbReference>
<sequence length="136" mass="15219">MEKTLVLLKPDAVERRLVGRIIAIYEEKGLNITALKMLKPTREIVEAHYQEHKEKPFFQSLVDYLTRGKVCALIIEGENAVKTVRKINGATDPAEAEAGTIRGQFALTKGENLVHASDSVDSAEREIAIWFPEITD</sequence>
<dbReference type="InterPro" id="IPR034907">
    <property type="entry name" value="NDK-like_dom"/>
</dbReference>
<comment type="subunit">
    <text evidence="12">Homotetramer.</text>
</comment>
<evidence type="ECO:0000256" key="13">
    <source>
        <dbReference type="PROSITE-ProRule" id="PRU00706"/>
    </source>
</evidence>
<comment type="subcellular location">
    <subcellularLocation>
        <location evidence="12">Cytoplasm</location>
    </subcellularLocation>
</comment>
<proteinExistence type="inferred from homology"/>
<feature type="binding site" evidence="12 13">
    <location>
        <position position="102"/>
    </location>
    <ligand>
        <name>ATP</name>
        <dbReference type="ChEBI" id="CHEBI:30616"/>
    </ligand>
</feature>
<evidence type="ECO:0000256" key="7">
    <source>
        <dbReference type="ARBA" id="ARBA00022741"/>
    </source>
</evidence>
<evidence type="ECO:0000256" key="5">
    <source>
        <dbReference type="ARBA" id="ARBA00022679"/>
    </source>
</evidence>
<keyword evidence="18" id="KW-1185">Reference proteome</keyword>
<evidence type="ECO:0000256" key="1">
    <source>
        <dbReference type="ARBA" id="ARBA00001946"/>
    </source>
</evidence>
<dbReference type="SMART" id="SM00562">
    <property type="entry name" value="NDK"/>
    <property type="match status" value="1"/>
</dbReference>
<keyword evidence="9 12" id="KW-0067">ATP-binding</keyword>
<dbReference type="InterPro" id="IPR023005">
    <property type="entry name" value="Nucleoside_diP_kinase_AS"/>
</dbReference>
<dbReference type="GO" id="GO:0006241">
    <property type="term" value="P:CTP biosynthetic process"/>
    <property type="evidence" value="ECO:0007669"/>
    <property type="project" value="UniProtKB-UniRule"/>
</dbReference>
<dbReference type="AlphaFoldDB" id="A0A8J6LHZ2"/>
<dbReference type="Pfam" id="PF00334">
    <property type="entry name" value="NDK"/>
    <property type="match status" value="1"/>
</dbReference>
<evidence type="ECO:0000256" key="4">
    <source>
        <dbReference type="ARBA" id="ARBA00017632"/>
    </source>
</evidence>
<evidence type="ECO:0000256" key="8">
    <source>
        <dbReference type="ARBA" id="ARBA00022777"/>
    </source>
</evidence>
<feature type="binding site" evidence="12 13">
    <location>
        <position position="91"/>
    </location>
    <ligand>
        <name>ATP</name>
        <dbReference type="ChEBI" id="CHEBI:30616"/>
    </ligand>
</feature>
<protein>
    <recommendedName>
        <fullName evidence="4 12">Nucleoside diphosphate kinase</fullName>
        <shortName evidence="12">NDK</shortName>
        <shortName evidence="12">NDP kinase</shortName>
        <ecNumber evidence="3 12">2.7.4.6</ecNumber>
    </recommendedName>
    <alternativeName>
        <fullName evidence="12">Nucleoside-2-P kinase</fullName>
    </alternativeName>
</protein>
<keyword evidence="5 12" id="KW-0808">Transferase</keyword>
<keyword evidence="6 12" id="KW-0479">Metal-binding</keyword>
<dbReference type="CDD" id="cd04413">
    <property type="entry name" value="NDPk_I"/>
    <property type="match status" value="1"/>
</dbReference>
<keyword evidence="7 12" id="KW-0547">Nucleotide-binding</keyword>
<dbReference type="PRINTS" id="PR01243">
    <property type="entry name" value="NUCDPKINASE"/>
</dbReference>